<feature type="compositionally biased region" description="Pro residues" evidence="1">
    <location>
        <begin position="172"/>
        <end position="182"/>
    </location>
</feature>
<dbReference type="OMA" id="RDAQSEC"/>
<feature type="compositionally biased region" description="Polar residues" evidence="1">
    <location>
        <begin position="355"/>
        <end position="373"/>
    </location>
</feature>
<dbReference type="EMBL" id="MNAD01000105">
    <property type="protein sequence ID" value="OJT15859.1"/>
    <property type="molecule type" value="Genomic_DNA"/>
</dbReference>
<proteinExistence type="predicted"/>
<keyword evidence="3" id="KW-1185">Reference proteome</keyword>
<evidence type="ECO:0000313" key="3">
    <source>
        <dbReference type="Proteomes" id="UP000184267"/>
    </source>
</evidence>
<feature type="compositionally biased region" description="Low complexity" evidence="1">
    <location>
        <begin position="280"/>
        <end position="291"/>
    </location>
</feature>
<feature type="region of interest" description="Disordered" evidence="1">
    <location>
        <begin position="408"/>
        <end position="428"/>
    </location>
</feature>
<sequence>MLAAPSSATRSPPRLPSADHQLTIPARPSIATRRHSATVGSLSPSHLSRPLRSSPLAGPSIAASANALLVASAPSTPGGGFKHLSPLAESSNAISADTPPVVDLEVKRQRRRTLGSVLSKLSLPTSSGASSEPTSPVTLAAPPRPRTKSATAQDAPPVPPVPTWVHNTMPPRIRPPASPSLPSPSRSHTAPIQGSPKSARPTSPKSARPTSPTPSARSTGSAKHAADPRRMSLRPPPSTSRSPEDNWLTQSAAPRFSRLGLKAEGVVMPVSAREARRRSTASLASLASSKTHSADGLPPPPMPARTMSRESTASIGSLSASSAPAHQQHFRSRASSRASLASAASGYGSVYCDTPSLTMSPGPSASDVSLNSQAPTVDEMGVMFSPGHVQLQLNDVPVGVLSLPAPAYQGKGKARAGDASPETPETERATFARWARGTKSSTPSIISSAATSVADLPAGGRPLHTRAATAPESQGGSGKEKMKRPHALGRMWKQVVRSVTTRR</sequence>
<comment type="caution">
    <text evidence="2">The sequence shown here is derived from an EMBL/GenBank/DDBJ whole genome shotgun (WGS) entry which is preliminary data.</text>
</comment>
<feature type="compositionally biased region" description="Polar residues" evidence="1">
    <location>
        <begin position="188"/>
        <end position="221"/>
    </location>
</feature>
<feature type="compositionally biased region" description="Low complexity" evidence="1">
    <location>
        <begin position="311"/>
        <end position="325"/>
    </location>
</feature>
<dbReference type="AlphaFoldDB" id="A0A1M2W7Q0"/>
<protein>
    <submittedName>
        <fullName evidence="2">Uncharacterized protein</fullName>
    </submittedName>
</protein>
<feature type="compositionally biased region" description="Low complexity" evidence="1">
    <location>
        <begin position="40"/>
        <end position="58"/>
    </location>
</feature>
<feature type="region of interest" description="Disordered" evidence="1">
    <location>
        <begin position="1"/>
        <end position="58"/>
    </location>
</feature>
<feature type="compositionally biased region" description="Polar residues" evidence="1">
    <location>
        <begin position="122"/>
        <end position="137"/>
    </location>
</feature>
<accession>A0A1M2W7Q0</accession>
<dbReference type="OrthoDB" id="3070411at2759"/>
<dbReference type="STRING" id="154538.A0A1M2W7Q0"/>
<organism evidence="2 3">
    <name type="scientific">Trametes pubescens</name>
    <name type="common">White-rot fungus</name>
    <dbReference type="NCBI Taxonomy" id="154538"/>
    <lineage>
        <taxon>Eukaryota</taxon>
        <taxon>Fungi</taxon>
        <taxon>Dikarya</taxon>
        <taxon>Basidiomycota</taxon>
        <taxon>Agaricomycotina</taxon>
        <taxon>Agaricomycetes</taxon>
        <taxon>Polyporales</taxon>
        <taxon>Polyporaceae</taxon>
        <taxon>Trametes</taxon>
    </lineage>
</organism>
<feature type="region of interest" description="Disordered" evidence="1">
    <location>
        <begin position="114"/>
        <end position="338"/>
    </location>
</feature>
<dbReference type="Proteomes" id="UP000184267">
    <property type="component" value="Unassembled WGS sequence"/>
</dbReference>
<reference evidence="2 3" key="1">
    <citation type="submission" date="2016-10" db="EMBL/GenBank/DDBJ databases">
        <title>Genome sequence of the basidiomycete white-rot fungus Trametes pubescens.</title>
        <authorList>
            <person name="Makela M.R."/>
            <person name="Granchi Z."/>
            <person name="Peng M."/>
            <person name="De Vries R.P."/>
            <person name="Grigoriev I."/>
            <person name="Riley R."/>
            <person name="Hilden K."/>
        </authorList>
    </citation>
    <scope>NUCLEOTIDE SEQUENCE [LARGE SCALE GENOMIC DNA]</scope>
    <source>
        <strain evidence="2 3">FBCC735</strain>
    </source>
</reference>
<feature type="region of interest" description="Disordered" evidence="1">
    <location>
        <begin position="451"/>
        <end position="491"/>
    </location>
</feature>
<gene>
    <name evidence="2" type="ORF">TRAPUB_1511</name>
</gene>
<feature type="region of interest" description="Disordered" evidence="1">
    <location>
        <begin position="352"/>
        <end position="373"/>
    </location>
</feature>
<evidence type="ECO:0000256" key="1">
    <source>
        <dbReference type="SAM" id="MobiDB-lite"/>
    </source>
</evidence>
<feature type="compositionally biased region" description="Polar residues" evidence="1">
    <location>
        <begin position="1"/>
        <end position="10"/>
    </location>
</feature>
<evidence type="ECO:0000313" key="2">
    <source>
        <dbReference type="EMBL" id="OJT15859.1"/>
    </source>
</evidence>
<name>A0A1M2W7Q0_TRAPU</name>